<feature type="binding site" evidence="2">
    <location>
        <position position="366"/>
    </location>
    <ligand>
        <name>Zn(2+)</name>
        <dbReference type="ChEBI" id="CHEBI:29105"/>
        <note>catalytic</note>
    </ligand>
</feature>
<keyword evidence="6" id="KW-1185">Reference proteome</keyword>
<accession>A0A2W2A6L2</accession>
<dbReference type="Gene3D" id="1.10.390.10">
    <property type="entry name" value="Neutral Protease Domain 2"/>
    <property type="match status" value="1"/>
</dbReference>
<dbReference type="InterPro" id="IPR014782">
    <property type="entry name" value="Peptidase_M1_dom"/>
</dbReference>
<dbReference type="InterPro" id="IPR027268">
    <property type="entry name" value="Peptidase_M4/M1_CTD_sf"/>
</dbReference>
<dbReference type="EMBL" id="QKTW01000028">
    <property type="protein sequence ID" value="PZF70915.1"/>
    <property type="molecule type" value="Genomic_DNA"/>
</dbReference>
<feature type="domain" description="Peptidase M1 membrane alanine aminopeptidase" evidence="4">
    <location>
        <begin position="315"/>
        <end position="506"/>
    </location>
</feature>
<dbReference type="RefSeq" id="WP_111000931.1">
    <property type="nucleotide sequence ID" value="NZ_QKTW01000028.1"/>
</dbReference>
<sequence>MNLRLLLYFIILGSITANAQSTYWQQEVNTRIDVRLDDKKHFLHGYEEFTYINHSPDTIKYLYIHLWPNAYKNDRTAFSEQQVTNGQTAFYFAKPKDRGYIDSLTFLIDGREADYYSEPNVPDVARIDLLQPLPPGGQIKVTTPFRVKIPKVFSRMGHTGHAYYISQWFPKPAVYDQKGWHPIPYLDQGEFYSNFGSYDVSITLPKNYVVMATGNYTDESEINWLDSLSKVPFPSDTLYRKSWPKSSDVSKTIHFHEDNIHDFAWFADMRFIVRKDTVTLPGSSNAITAYTAFLPIHREQWMKGTDNLKSTLRHYNTYVGPYPYKTVKAAEGDMLAGGGMEYPTVTLIDRNATYFLSSVLVHEVGHNWFYGMLATNERDHPWMDEGINSYYERKTSGDISRDVESRKENKKNDVMENLVYYESVANRTDQPSNLSAPEYTRQNYGGDVYFKNALLLSWLEQYMGRDSFNAAMQDYFNQWQFKHPYPEDFRAIFEKHSTKPINWFFDEAMITKQPFDYKINHVERAGDSTVVTVTNKSDITAPVRINAYTHDSLIASTWSAPFRGKTQLALPPSASGWTHIDVSKEIPELNLTNSEYRRRGLMHRSGVQFGLGSGINLDYKERVYLLPALGYNEYDHFQLGLLFHNLGWPDKRFKFAVAPMYAFGSKSFTGTGTAAYSWFPKATFKEIILQADAKSFHYNETEQNIPDPLYSRYIKVAPSLNFIFREKNALSPVVRTLTLKGYAISEDYFDYKMDPTDSLYKPSVKNQMKYYGLLRYKHENRRTINPFNYSIEGQVGADFVKINLEGNLRIDYNKKNKSLYVRGYFGKFFAISNDEYAASRYYLNSTFTGANDYLYDDTYEGRSERDGFGGRQISIREGGFKIPTSFQNPIIGRSDNWLASLNLKTDLPLGKLPIRLFADMGTFANASLQNPSGNKYLFDGGVEVYLPFADMVSVYIPLVMSKDFSDYLKSIYGDKRFGKSIVFSLNLQHINWLKAPRKAMNMIL</sequence>
<evidence type="ECO:0000256" key="3">
    <source>
        <dbReference type="SAM" id="SignalP"/>
    </source>
</evidence>
<keyword evidence="2" id="KW-0479">Metal-binding</keyword>
<dbReference type="PANTHER" id="PTHR45726:SF3">
    <property type="entry name" value="LEUKOTRIENE A-4 HYDROLASE"/>
    <property type="match status" value="1"/>
</dbReference>
<dbReference type="Pfam" id="PF01433">
    <property type="entry name" value="Peptidase_M1"/>
    <property type="match status" value="1"/>
</dbReference>
<name>A0A2W2A6L2_9BACT</name>
<dbReference type="OrthoDB" id="9814383at2"/>
<keyword evidence="3" id="KW-0732">Signal</keyword>
<feature type="chain" id="PRO_5016016609" description="Peptidase M1 membrane alanine aminopeptidase domain-containing protein" evidence="3">
    <location>
        <begin position="20"/>
        <end position="1004"/>
    </location>
</feature>
<evidence type="ECO:0000256" key="2">
    <source>
        <dbReference type="PIRSR" id="PIRSR634015-3"/>
    </source>
</evidence>
<protein>
    <recommendedName>
        <fullName evidence="4">Peptidase M1 membrane alanine aminopeptidase domain-containing protein</fullName>
    </recommendedName>
</protein>
<feature type="active site" description="Proton acceptor" evidence="1">
    <location>
        <position position="363"/>
    </location>
</feature>
<comment type="cofactor">
    <cofactor evidence="2">
        <name>Zn(2+)</name>
        <dbReference type="ChEBI" id="CHEBI:29105"/>
    </cofactor>
    <text evidence="2">Binds 1 zinc ion per subunit.</text>
</comment>
<evidence type="ECO:0000313" key="5">
    <source>
        <dbReference type="EMBL" id="PZF70915.1"/>
    </source>
</evidence>
<dbReference type="InterPro" id="IPR034015">
    <property type="entry name" value="M1_LTA4H"/>
</dbReference>
<reference evidence="5 6" key="1">
    <citation type="submission" date="2018-06" db="EMBL/GenBank/DDBJ databases">
        <title>Mucibacter soli gen. nov., sp. nov., a new member of the family Chitinophagaceae producing mucin.</title>
        <authorList>
            <person name="Kim M.-K."/>
            <person name="Park S."/>
            <person name="Kim T.-S."/>
            <person name="Joung Y."/>
            <person name="Han J.-H."/>
            <person name="Kim S.B."/>
        </authorList>
    </citation>
    <scope>NUCLEOTIDE SEQUENCE [LARGE SCALE GENOMIC DNA]</scope>
    <source>
        <strain evidence="5 6">R1-15</strain>
    </source>
</reference>
<comment type="caution">
    <text evidence="5">The sequence shown here is derived from an EMBL/GenBank/DDBJ whole genome shotgun (WGS) entry which is preliminary data.</text>
</comment>
<evidence type="ECO:0000259" key="4">
    <source>
        <dbReference type="Pfam" id="PF01433"/>
    </source>
</evidence>
<dbReference type="SUPFAM" id="SSF55486">
    <property type="entry name" value="Metalloproteases ('zincins'), catalytic domain"/>
    <property type="match status" value="1"/>
</dbReference>
<feature type="binding site" evidence="2">
    <location>
        <position position="362"/>
    </location>
    <ligand>
        <name>Zn(2+)</name>
        <dbReference type="ChEBI" id="CHEBI:29105"/>
        <note>catalytic</note>
    </ligand>
</feature>
<dbReference type="CDD" id="cd09604">
    <property type="entry name" value="M1_APN_like"/>
    <property type="match status" value="1"/>
</dbReference>
<dbReference type="AlphaFoldDB" id="A0A2W2A6L2"/>
<keyword evidence="2" id="KW-0862">Zinc</keyword>
<feature type="active site" description="Proton donor" evidence="1">
    <location>
        <position position="449"/>
    </location>
</feature>
<dbReference type="GO" id="GO:0008270">
    <property type="term" value="F:zinc ion binding"/>
    <property type="evidence" value="ECO:0007669"/>
    <property type="project" value="InterPro"/>
</dbReference>
<dbReference type="GO" id="GO:0008237">
    <property type="term" value="F:metallopeptidase activity"/>
    <property type="evidence" value="ECO:0007669"/>
    <property type="project" value="InterPro"/>
</dbReference>
<dbReference type="PANTHER" id="PTHR45726">
    <property type="entry name" value="LEUKOTRIENE A-4 HYDROLASE"/>
    <property type="match status" value="1"/>
</dbReference>
<feature type="signal peptide" evidence="3">
    <location>
        <begin position="1"/>
        <end position="19"/>
    </location>
</feature>
<gene>
    <name evidence="5" type="ORF">DN068_21040</name>
</gene>
<organism evidence="5 6">
    <name type="scientific">Taibaiella soli</name>
    <dbReference type="NCBI Taxonomy" id="1649169"/>
    <lineage>
        <taxon>Bacteria</taxon>
        <taxon>Pseudomonadati</taxon>
        <taxon>Bacteroidota</taxon>
        <taxon>Chitinophagia</taxon>
        <taxon>Chitinophagales</taxon>
        <taxon>Chitinophagaceae</taxon>
        <taxon>Taibaiella</taxon>
    </lineage>
</organism>
<feature type="binding site" evidence="2">
    <location>
        <position position="385"/>
    </location>
    <ligand>
        <name>Zn(2+)</name>
        <dbReference type="ChEBI" id="CHEBI:29105"/>
        <note>catalytic</note>
    </ligand>
</feature>
<dbReference type="Proteomes" id="UP000248745">
    <property type="component" value="Unassembled WGS sequence"/>
</dbReference>
<evidence type="ECO:0000256" key="1">
    <source>
        <dbReference type="PIRSR" id="PIRSR634015-1"/>
    </source>
</evidence>
<proteinExistence type="predicted"/>
<evidence type="ECO:0000313" key="6">
    <source>
        <dbReference type="Proteomes" id="UP000248745"/>
    </source>
</evidence>